<evidence type="ECO:0000259" key="3">
    <source>
        <dbReference type="Pfam" id="PF01895"/>
    </source>
</evidence>
<dbReference type="NCBIfam" id="TIGR02135">
    <property type="entry name" value="phoU_full"/>
    <property type="match status" value="1"/>
</dbReference>
<dbReference type="Gene3D" id="1.20.58.220">
    <property type="entry name" value="Phosphate transport system protein phou homolog 2, domain 2"/>
    <property type="match status" value="1"/>
</dbReference>
<protein>
    <recommendedName>
        <fullName evidence="2">Phosphate-specific transport system accessory protein PhoU</fullName>
    </recommendedName>
</protein>
<keyword evidence="2" id="KW-0592">Phosphate transport</keyword>
<feature type="domain" description="PhoU" evidence="3">
    <location>
        <begin position="128"/>
        <end position="209"/>
    </location>
</feature>
<keyword evidence="2" id="KW-0963">Cytoplasm</keyword>
<name>A0ABX1QKU3_9PROT</name>
<reference evidence="4 5" key="1">
    <citation type="journal article" date="2020" name="Curr. Microbiol.">
        <title>Tepidiphilus baoligensis sp. nov., a Novel Bacterium of the Family Hydrogenophilaceae Isolated from an Oil Reservoir.</title>
        <authorList>
            <person name="Zhang X."/>
            <person name="Wang G."/>
            <person name="Ma X."/>
            <person name="Yu J."/>
            <person name="You J."/>
            <person name="Xue Y."/>
            <person name="Ma Y."/>
        </authorList>
    </citation>
    <scope>NUCLEOTIDE SEQUENCE [LARGE SCALE GENOMIC DNA]</scope>
    <source>
        <strain evidence="4 5">B18-69</strain>
    </source>
</reference>
<organism evidence="4 5">
    <name type="scientific">Tepidiphilus baoligensis</name>
    <dbReference type="NCBI Taxonomy" id="2698687"/>
    <lineage>
        <taxon>Bacteria</taxon>
        <taxon>Pseudomonadati</taxon>
        <taxon>Pseudomonadota</taxon>
        <taxon>Hydrogenophilia</taxon>
        <taxon>Hydrogenophilales</taxon>
        <taxon>Hydrogenophilaceae</taxon>
        <taxon>Tepidiphilus</taxon>
    </lineage>
</organism>
<keyword evidence="2" id="KW-0813">Transport</keyword>
<keyword evidence="5" id="KW-1185">Reference proteome</keyword>
<dbReference type="Pfam" id="PF01895">
    <property type="entry name" value="PhoU"/>
    <property type="match status" value="2"/>
</dbReference>
<dbReference type="EMBL" id="JAAAUB010000002">
    <property type="protein sequence ID" value="NMH16016.1"/>
    <property type="molecule type" value="Genomic_DNA"/>
</dbReference>
<comment type="caution">
    <text evidence="4">The sequence shown here is derived from an EMBL/GenBank/DDBJ whole genome shotgun (WGS) entry which is preliminary data.</text>
</comment>
<proteinExistence type="inferred from homology"/>
<dbReference type="SUPFAM" id="SSF109755">
    <property type="entry name" value="PhoU-like"/>
    <property type="match status" value="1"/>
</dbReference>
<dbReference type="InterPro" id="IPR026022">
    <property type="entry name" value="PhoU_dom"/>
</dbReference>
<comment type="subunit">
    <text evidence="2">Homodimer.</text>
</comment>
<dbReference type="PANTHER" id="PTHR42930">
    <property type="entry name" value="PHOSPHATE-SPECIFIC TRANSPORT SYSTEM ACCESSORY PROTEIN PHOU"/>
    <property type="match status" value="1"/>
</dbReference>
<comment type="subcellular location">
    <subcellularLocation>
        <location evidence="2">Cytoplasm</location>
    </subcellularLocation>
</comment>
<comment type="function">
    <text evidence="2">Plays a role in the regulation of phosphate uptake.</text>
</comment>
<feature type="domain" description="PhoU" evidence="3">
    <location>
        <begin position="20"/>
        <end position="106"/>
    </location>
</feature>
<gene>
    <name evidence="4" type="primary">phoU</name>
    <name evidence="4" type="ORF">GV368_02590</name>
</gene>
<evidence type="ECO:0000313" key="5">
    <source>
        <dbReference type="Proteomes" id="UP000669605"/>
    </source>
</evidence>
<accession>A0ABX1QKU3</accession>
<dbReference type="PANTHER" id="PTHR42930:SF3">
    <property type="entry name" value="PHOSPHATE-SPECIFIC TRANSPORT SYSTEM ACCESSORY PROTEIN PHOU"/>
    <property type="match status" value="1"/>
</dbReference>
<evidence type="ECO:0000313" key="4">
    <source>
        <dbReference type="EMBL" id="NMH16016.1"/>
    </source>
</evidence>
<dbReference type="PIRSF" id="PIRSF003107">
    <property type="entry name" value="PhoU"/>
    <property type="match status" value="1"/>
</dbReference>
<evidence type="ECO:0000256" key="2">
    <source>
        <dbReference type="PIRNR" id="PIRNR003107"/>
    </source>
</evidence>
<sequence>MEEHTFRPYDRELNQLRQTVLEMGRTVEQQVAKAIEGIRKGDQALFDEVLQTERSINAEDRHVFEQSVQLIVRNAPAANDLRLVISSLQISKDLERIGDEAKKIAKSGIRLYQSYPAFTPTVELELITRTTLAMLHSSLDAYARLDDSHASEILADDRTVDAMFKAILRELVTYMMEDPRTISHSLELVFIAKSLERVGDHAKNVIEQVVYLVEGRDIRYTPEAKPEPE</sequence>
<comment type="similarity">
    <text evidence="1 2">Belongs to the PhoU family.</text>
</comment>
<dbReference type="Proteomes" id="UP000669605">
    <property type="component" value="Unassembled WGS sequence"/>
</dbReference>
<dbReference type="InterPro" id="IPR038078">
    <property type="entry name" value="PhoU-like_sf"/>
</dbReference>
<evidence type="ECO:0000256" key="1">
    <source>
        <dbReference type="ARBA" id="ARBA00008107"/>
    </source>
</evidence>
<dbReference type="InterPro" id="IPR028366">
    <property type="entry name" value="PhoU"/>
</dbReference>